<evidence type="ECO:0000256" key="11">
    <source>
        <dbReference type="ARBA" id="ARBA00061523"/>
    </source>
</evidence>
<dbReference type="InterPro" id="IPR016035">
    <property type="entry name" value="Acyl_Trfase/lysoPLipase"/>
</dbReference>
<sequence length="437" mass="48375">MNPNTRLHTLWSPSGTYVNVGEMSMKLINILCCAPHRKLITESRNMKLITALSKTIQKRYMCKEASIENIVQMRSNNLRKDLEAYCESPLKHFDDKQWATTAYPVGNPLKSKTNSENEADDDRYKSVIMFPGQGNQFVGMGKDLFTHSVVEDMFDSASSILGYNLKKLCLEGPKSKLDKTEYCQPATLVCSLAAVEELKCKYPLALSNCVCVCGFSVGEIAALVFAGCISFEFAVHLTRVRAMAMQACSEAVPSGMMSVLYGADSDLKGALEAARHKCEESGIENPVCVVANYLIPECKVIAGHDVGLDYIKNNAAKYKIRKVSRLPVSGAFHTILMKDAAQTFETSLKKGEIKNPIVPVISNVTAEPYNGTRDILKTLPKQIYKPVKWEQSMIKVYQRPSGTPFPHTYECGPGKTLTVLLKRINAAASRNCHNIFA</sequence>
<dbReference type="EC" id="2.3.1.39" evidence="3"/>
<evidence type="ECO:0000256" key="6">
    <source>
        <dbReference type="ARBA" id="ARBA00022832"/>
    </source>
</evidence>
<evidence type="ECO:0000256" key="7">
    <source>
        <dbReference type="ARBA" id="ARBA00022946"/>
    </source>
</evidence>
<comment type="caution">
    <text evidence="14">The sequence shown here is derived from an EMBL/GenBank/DDBJ whole genome shotgun (WGS) entry which is preliminary data.</text>
</comment>
<protein>
    <recommendedName>
        <fullName evidence="3">[acyl-carrier-protein] S-malonyltransferase</fullName>
        <ecNumber evidence="3">2.3.1.39</ecNumber>
    </recommendedName>
    <alternativeName>
        <fullName evidence="12">[Acyl-carrier-protein] malonyltransferase</fullName>
    </alternativeName>
</protein>
<dbReference type="InterPro" id="IPR001227">
    <property type="entry name" value="Ac_transferase_dom_sf"/>
</dbReference>
<comment type="pathway">
    <text evidence="2">Lipid metabolism; fatty acid biosynthesis.</text>
</comment>
<gene>
    <name evidence="14" type="ORF">PYX00_001445</name>
</gene>
<keyword evidence="9" id="KW-0496">Mitochondrion</keyword>
<keyword evidence="10" id="KW-0275">Fatty acid biosynthesis</keyword>
<dbReference type="FunFam" id="3.30.70.250:FF:000005">
    <property type="entry name" value="Malonyl-CoA-acyl carrier protein transacylase, mitochondrial"/>
    <property type="match status" value="1"/>
</dbReference>
<comment type="subcellular location">
    <subcellularLocation>
        <location evidence="1">Mitochondrion</location>
    </subcellularLocation>
</comment>
<comment type="similarity">
    <text evidence="11">Belongs to the type II malonyltransferase family.</text>
</comment>
<dbReference type="InterPro" id="IPR052760">
    <property type="entry name" value="Mitochondrial_malonyltrans"/>
</dbReference>
<evidence type="ECO:0000313" key="14">
    <source>
        <dbReference type="EMBL" id="KAL0280020.1"/>
    </source>
</evidence>
<keyword evidence="8" id="KW-0443">Lipid metabolism</keyword>
<evidence type="ECO:0000256" key="10">
    <source>
        <dbReference type="ARBA" id="ARBA00023160"/>
    </source>
</evidence>
<feature type="domain" description="Malonyl-CoA:ACP transacylase (MAT)" evidence="13">
    <location>
        <begin position="129"/>
        <end position="433"/>
    </location>
</feature>
<keyword evidence="4" id="KW-0444">Lipid biosynthesis</keyword>
<keyword evidence="5" id="KW-0808">Transferase</keyword>
<evidence type="ECO:0000256" key="12">
    <source>
        <dbReference type="ARBA" id="ARBA00077751"/>
    </source>
</evidence>
<dbReference type="Pfam" id="PF00698">
    <property type="entry name" value="Acyl_transf_1"/>
    <property type="match status" value="1"/>
</dbReference>
<evidence type="ECO:0000256" key="5">
    <source>
        <dbReference type="ARBA" id="ARBA00022679"/>
    </source>
</evidence>
<dbReference type="GO" id="GO:0005739">
    <property type="term" value="C:mitochondrion"/>
    <property type="evidence" value="ECO:0007669"/>
    <property type="project" value="UniProtKB-SubCell"/>
</dbReference>
<proteinExistence type="inferred from homology"/>
<evidence type="ECO:0000256" key="4">
    <source>
        <dbReference type="ARBA" id="ARBA00022516"/>
    </source>
</evidence>
<keyword evidence="6" id="KW-0276">Fatty acid metabolism</keyword>
<evidence type="ECO:0000256" key="2">
    <source>
        <dbReference type="ARBA" id="ARBA00005194"/>
    </source>
</evidence>
<dbReference type="SUPFAM" id="SSF52151">
    <property type="entry name" value="FabD/lysophospholipase-like"/>
    <property type="match status" value="1"/>
</dbReference>
<keyword evidence="7" id="KW-0809">Transit peptide</keyword>
<dbReference type="InterPro" id="IPR016036">
    <property type="entry name" value="Malonyl_transacylase_ACP-bd"/>
</dbReference>
<organism evidence="14">
    <name type="scientific">Menopon gallinae</name>
    <name type="common">poultry shaft louse</name>
    <dbReference type="NCBI Taxonomy" id="328185"/>
    <lineage>
        <taxon>Eukaryota</taxon>
        <taxon>Metazoa</taxon>
        <taxon>Ecdysozoa</taxon>
        <taxon>Arthropoda</taxon>
        <taxon>Hexapoda</taxon>
        <taxon>Insecta</taxon>
        <taxon>Pterygota</taxon>
        <taxon>Neoptera</taxon>
        <taxon>Paraneoptera</taxon>
        <taxon>Psocodea</taxon>
        <taxon>Troctomorpha</taxon>
        <taxon>Phthiraptera</taxon>
        <taxon>Amblycera</taxon>
        <taxon>Menoponidae</taxon>
        <taxon>Menopon</taxon>
    </lineage>
</organism>
<evidence type="ECO:0000259" key="13">
    <source>
        <dbReference type="SMART" id="SM00827"/>
    </source>
</evidence>
<evidence type="ECO:0000256" key="9">
    <source>
        <dbReference type="ARBA" id="ARBA00023128"/>
    </source>
</evidence>
<evidence type="ECO:0000256" key="3">
    <source>
        <dbReference type="ARBA" id="ARBA00013258"/>
    </source>
</evidence>
<reference evidence="14" key="1">
    <citation type="journal article" date="2024" name="Gigascience">
        <title>Chromosome-level genome of the poultry shaft louse Menopon gallinae provides insight into the host-switching and adaptive evolution of parasitic lice.</title>
        <authorList>
            <person name="Xu Y."/>
            <person name="Ma L."/>
            <person name="Liu S."/>
            <person name="Liang Y."/>
            <person name="Liu Q."/>
            <person name="He Z."/>
            <person name="Tian L."/>
            <person name="Duan Y."/>
            <person name="Cai W."/>
            <person name="Li H."/>
            <person name="Song F."/>
        </authorList>
    </citation>
    <scope>NUCLEOTIDE SEQUENCE</scope>
    <source>
        <strain evidence="14">Cailab_2023a</strain>
    </source>
</reference>
<evidence type="ECO:0000256" key="1">
    <source>
        <dbReference type="ARBA" id="ARBA00004173"/>
    </source>
</evidence>
<dbReference type="Gene3D" id="3.30.70.250">
    <property type="entry name" value="Malonyl-CoA ACP transacylase, ACP-binding"/>
    <property type="match status" value="1"/>
</dbReference>
<dbReference type="SUPFAM" id="SSF55048">
    <property type="entry name" value="Probable ACP-binding domain of malonyl-CoA ACP transacylase"/>
    <property type="match status" value="1"/>
</dbReference>
<dbReference type="InterPro" id="IPR014043">
    <property type="entry name" value="Acyl_transferase_dom"/>
</dbReference>
<evidence type="ECO:0000256" key="8">
    <source>
        <dbReference type="ARBA" id="ARBA00023098"/>
    </source>
</evidence>
<dbReference type="PANTHER" id="PTHR47170">
    <property type="entry name" value="MALONYL-COA ACP TRANSACYLASE, ACP-BINDING"/>
    <property type="match status" value="1"/>
</dbReference>
<dbReference type="Gene3D" id="3.40.366.10">
    <property type="entry name" value="Malonyl-Coenzyme A Acyl Carrier Protein, domain 2"/>
    <property type="match status" value="1"/>
</dbReference>
<dbReference type="GO" id="GO:0006633">
    <property type="term" value="P:fatty acid biosynthetic process"/>
    <property type="evidence" value="ECO:0007669"/>
    <property type="project" value="UniProtKB-KW"/>
</dbReference>
<dbReference type="PANTHER" id="PTHR47170:SF2">
    <property type="entry name" value="MALONYL-COA:ACP TRANSACYLASE (MAT) DOMAIN-CONTAINING PROTEIN"/>
    <property type="match status" value="1"/>
</dbReference>
<dbReference type="GO" id="GO:0004314">
    <property type="term" value="F:[acyl-carrier-protein] S-malonyltransferase activity"/>
    <property type="evidence" value="ECO:0007669"/>
    <property type="project" value="UniProtKB-EC"/>
</dbReference>
<name>A0AAW2ICV2_9NEOP</name>
<accession>A0AAW2ICV2</accession>
<dbReference type="SMART" id="SM00827">
    <property type="entry name" value="PKS_AT"/>
    <property type="match status" value="1"/>
</dbReference>
<dbReference type="EMBL" id="JARGDH010000001">
    <property type="protein sequence ID" value="KAL0280020.1"/>
    <property type="molecule type" value="Genomic_DNA"/>
</dbReference>
<dbReference type="AlphaFoldDB" id="A0AAW2ICV2"/>